<protein>
    <submittedName>
        <fullName evidence="1">Uncharacterized protein</fullName>
    </submittedName>
</protein>
<evidence type="ECO:0000313" key="1">
    <source>
        <dbReference type="EMBL" id="AUO19138.1"/>
    </source>
</evidence>
<reference evidence="1 2" key="1">
    <citation type="submission" date="2017-04" db="EMBL/GenBank/DDBJ databases">
        <title>Monoglobus pectinilyticus 14 draft genome.</title>
        <authorList>
            <person name="Kim C."/>
            <person name="Rosendale D.I."/>
            <person name="Kelly W.J."/>
            <person name="Tannock G.W."/>
            <person name="Patchett M.L."/>
            <person name="Jordens J.Z."/>
        </authorList>
    </citation>
    <scope>NUCLEOTIDE SEQUENCE [LARGE SCALE GENOMIC DNA]</scope>
    <source>
        <strain evidence="1 2">14</strain>
    </source>
</reference>
<keyword evidence="2" id="KW-1185">Reference proteome</keyword>
<gene>
    <name evidence="1" type="ORF">B9O19_00967</name>
</gene>
<dbReference type="OrthoDB" id="2035069at2"/>
<sequence>MKRQKTAVADQTTKVIPVVQNDKNIKKTTDGAPDKDSIDASNKALFEGINSYRKNEMTENEYWERIFYVHLKTKELYILAEEYGSELQTFFLPINSLKNAYENIIHVCANDYMARIGNSDSNPKYVLDNLRAALGHECKAFFDTADFLSILLRKKIAECLNGFTYPQIASVWDDYNTVRLQLIQINQEISEIRNRKSDTNDYYIDEDVEKYYFETKNLLDWYIFVEEKVYPKLEQRFNDI</sequence>
<organism evidence="1 2">
    <name type="scientific">Monoglobus pectinilyticus</name>
    <dbReference type="NCBI Taxonomy" id="1981510"/>
    <lineage>
        <taxon>Bacteria</taxon>
        <taxon>Bacillati</taxon>
        <taxon>Bacillota</taxon>
        <taxon>Clostridia</taxon>
        <taxon>Monoglobales</taxon>
        <taxon>Monoglobaceae</taxon>
        <taxon>Monoglobus</taxon>
    </lineage>
</organism>
<dbReference type="Proteomes" id="UP000235589">
    <property type="component" value="Chromosome"/>
</dbReference>
<dbReference type="EMBL" id="CP020991">
    <property type="protein sequence ID" value="AUO19138.1"/>
    <property type="molecule type" value="Genomic_DNA"/>
</dbReference>
<dbReference type="GeneID" id="98062381"/>
<dbReference type="AlphaFoldDB" id="A0A2K9P3B0"/>
<dbReference type="RefSeq" id="WP_102365365.1">
    <property type="nucleotide sequence ID" value="NZ_CP020991.1"/>
</dbReference>
<dbReference type="KEGG" id="mpec:B9O19_00967"/>
<proteinExistence type="predicted"/>
<accession>A0A2K9P3B0</accession>
<name>A0A2K9P3B0_9FIRM</name>
<evidence type="ECO:0000313" key="2">
    <source>
        <dbReference type="Proteomes" id="UP000235589"/>
    </source>
</evidence>